<feature type="compositionally biased region" description="Low complexity" evidence="1">
    <location>
        <begin position="128"/>
        <end position="156"/>
    </location>
</feature>
<organism evidence="3 4">
    <name type="scientific">Prorocentrum cordatum</name>
    <dbReference type="NCBI Taxonomy" id="2364126"/>
    <lineage>
        <taxon>Eukaryota</taxon>
        <taxon>Sar</taxon>
        <taxon>Alveolata</taxon>
        <taxon>Dinophyceae</taxon>
        <taxon>Prorocentrales</taxon>
        <taxon>Prorocentraceae</taxon>
        <taxon>Prorocentrum</taxon>
    </lineage>
</organism>
<proteinExistence type="predicted"/>
<keyword evidence="2" id="KW-0812">Transmembrane</keyword>
<keyword evidence="2" id="KW-0472">Membrane</keyword>
<comment type="caution">
    <text evidence="3">The sequence shown here is derived from an EMBL/GenBank/DDBJ whole genome shotgun (WGS) entry which is preliminary data.</text>
</comment>
<reference evidence="3" key="1">
    <citation type="submission" date="2023-10" db="EMBL/GenBank/DDBJ databases">
        <authorList>
            <person name="Chen Y."/>
            <person name="Shah S."/>
            <person name="Dougan E. K."/>
            <person name="Thang M."/>
            <person name="Chan C."/>
        </authorList>
    </citation>
    <scope>NUCLEOTIDE SEQUENCE [LARGE SCALE GENOMIC DNA]</scope>
</reference>
<evidence type="ECO:0000313" key="3">
    <source>
        <dbReference type="EMBL" id="CAK0830622.1"/>
    </source>
</evidence>
<accession>A0ABN9SEZ1</accession>
<evidence type="ECO:0000313" key="4">
    <source>
        <dbReference type="Proteomes" id="UP001189429"/>
    </source>
</evidence>
<feature type="transmembrane region" description="Helical" evidence="2">
    <location>
        <begin position="48"/>
        <end position="68"/>
    </location>
</feature>
<keyword evidence="2" id="KW-1133">Transmembrane helix</keyword>
<evidence type="ECO:0000256" key="1">
    <source>
        <dbReference type="SAM" id="MobiDB-lite"/>
    </source>
</evidence>
<feature type="non-terminal residue" evidence="3">
    <location>
        <position position="436"/>
    </location>
</feature>
<feature type="compositionally biased region" description="Low complexity" evidence="1">
    <location>
        <begin position="100"/>
        <end position="119"/>
    </location>
</feature>
<feature type="compositionally biased region" description="Low complexity" evidence="1">
    <location>
        <begin position="165"/>
        <end position="176"/>
    </location>
</feature>
<name>A0ABN9SEZ1_9DINO</name>
<dbReference type="EMBL" id="CAUYUJ010010967">
    <property type="protein sequence ID" value="CAK0830622.1"/>
    <property type="molecule type" value="Genomic_DNA"/>
</dbReference>
<dbReference type="Proteomes" id="UP001189429">
    <property type="component" value="Unassembled WGS sequence"/>
</dbReference>
<feature type="region of interest" description="Disordered" evidence="1">
    <location>
        <begin position="100"/>
        <end position="195"/>
    </location>
</feature>
<gene>
    <name evidence="3" type="ORF">PCOR1329_LOCUS29209</name>
</gene>
<evidence type="ECO:0000256" key="2">
    <source>
        <dbReference type="SAM" id="Phobius"/>
    </source>
</evidence>
<protein>
    <submittedName>
        <fullName evidence="3">Uncharacterized protein</fullName>
    </submittedName>
</protein>
<keyword evidence="4" id="KW-1185">Reference proteome</keyword>
<sequence>MADRRGYTPLARHESQEIELATDDEGGPRDLLGFEGAALRSAGRPTCAALSVAGVPLAASLVALLLLAHRLQPDSAGRRADHAARGAPEAAAPLGATRPVAAPAAGASPAAGTGRSAGRAGRRDGHGRAAASHSSSTTSITSSRSASTTSTSTTTSVPVRLWNPSATSTTTTSSAARRQPELAHGTPRGGAEAGAERHTALPSLFCFLVMMAGSGEQELVVSQLEREGGIFGCESRTVFSDQEVLLRAGQLQVLTRAVAMPSSEVGDTAKPGQTTSSWLNAATFEQVWRGVRGDGSFKSHAWTAKLDPDTVFFPERLRRRLARVDGAGSAGLYLLNCPRLGGMLFGGIEVLSRRAVELFLEGEALCRSELDWSGWGEDSGATGNAGEEIGSEALRLSEILVCSRRFPCLGTLSSSCASPRALQGCPGRPEWPPGSR</sequence>